<evidence type="ECO:0000256" key="1">
    <source>
        <dbReference type="SAM" id="Phobius"/>
    </source>
</evidence>
<evidence type="ECO:0000313" key="2">
    <source>
        <dbReference type="EMBL" id="RPB21813.1"/>
    </source>
</evidence>
<name>A0A3N4LG03_9PEZI</name>
<dbReference type="EMBL" id="ML121557">
    <property type="protein sequence ID" value="RPB21813.1"/>
    <property type="molecule type" value="Genomic_DNA"/>
</dbReference>
<feature type="transmembrane region" description="Helical" evidence="1">
    <location>
        <begin position="35"/>
        <end position="56"/>
    </location>
</feature>
<proteinExistence type="predicted"/>
<reference evidence="2 3" key="1">
    <citation type="journal article" date="2018" name="Nat. Ecol. Evol.">
        <title>Pezizomycetes genomes reveal the molecular basis of ectomycorrhizal truffle lifestyle.</title>
        <authorList>
            <person name="Murat C."/>
            <person name="Payen T."/>
            <person name="Noel B."/>
            <person name="Kuo A."/>
            <person name="Morin E."/>
            <person name="Chen J."/>
            <person name="Kohler A."/>
            <person name="Krizsan K."/>
            <person name="Balestrini R."/>
            <person name="Da Silva C."/>
            <person name="Montanini B."/>
            <person name="Hainaut M."/>
            <person name="Levati E."/>
            <person name="Barry K.W."/>
            <person name="Belfiori B."/>
            <person name="Cichocki N."/>
            <person name="Clum A."/>
            <person name="Dockter R.B."/>
            <person name="Fauchery L."/>
            <person name="Guy J."/>
            <person name="Iotti M."/>
            <person name="Le Tacon F."/>
            <person name="Lindquist E.A."/>
            <person name="Lipzen A."/>
            <person name="Malagnac F."/>
            <person name="Mello A."/>
            <person name="Molinier V."/>
            <person name="Miyauchi S."/>
            <person name="Poulain J."/>
            <person name="Riccioni C."/>
            <person name="Rubini A."/>
            <person name="Sitrit Y."/>
            <person name="Splivallo R."/>
            <person name="Traeger S."/>
            <person name="Wang M."/>
            <person name="Zifcakova L."/>
            <person name="Wipf D."/>
            <person name="Zambonelli A."/>
            <person name="Paolocci F."/>
            <person name="Nowrousian M."/>
            <person name="Ottonello S."/>
            <person name="Baldrian P."/>
            <person name="Spatafora J.W."/>
            <person name="Henrissat B."/>
            <person name="Nagy L.G."/>
            <person name="Aury J.M."/>
            <person name="Wincker P."/>
            <person name="Grigoriev I.V."/>
            <person name="Bonfante P."/>
            <person name="Martin F.M."/>
        </authorList>
    </citation>
    <scope>NUCLEOTIDE SEQUENCE [LARGE SCALE GENOMIC DNA]</scope>
    <source>
        <strain evidence="2 3">ATCC MYA-4762</strain>
    </source>
</reference>
<organism evidence="2 3">
    <name type="scientific">Terfezia boudieri ATCC MYA-4762</name>
    <dbReference type="NCBI Taxonomy" id="1051890"/>
    <lineage>
        <taxon>Eukaryota</taxon>
        <taxon>Fungi</taxon>
        <taxon>Dikarya</taxon>
        <taxon>Ascomycota</taxon>
        <taxon>Pezizomycotina</taxon>
        <taxon>Pezizomycetes</taxon>
        <taxon>Pezizales</taxon>
        <taxon>Pezizaceae</taxon>
        <taxon>Terfezia</taxon>
    </lineage>
</organism>
<gene>
    <name evidence="2" type="ORF">L211DRAFT_851264</name>
</gene>
<keyword evidence="1" id="KW-1133">Transmembrane helix</keyword>
<accession>A0A3N4LG03</accession>
<dbReference type="InParanoid" id="A0A3N4LG03"/>
<evidence type="ECO:0000313" key="3">
    <source>
        <dbReference type="Proteomes" id="UP000267821"/>
    </source>
</evidence>
<sequence length="146" mass="16524">MVLEQAKLSIVGFWYGLSDGLCALLFVFFWDMGYFFYICFMVFYGACIWDYDFVVVDSVDQKSNSLVRVSDTIYEDLTVEQPCSSVGYDIRRFDSRTALFECQIPAEACSDVKYKNDVIRTLIAEQETCGLGQPIGGYVGNGKGRL</sequence>
<feature type="transmembrane region" description="Helical" evidence="1">
    <location>
        <begin position="12"/>
        <end position="29"/>
    </location>
</feature>
<keyword evidence="1" id="KW-0472">Membrane</keyword>
<protein>
    <submittedName>
        <fullName evidence="2">Uncharacterized protein</fullName>
    </submittedName>
</protein>
<dbReference type="Proteomes" id="UP000267821">
    <property type="component" value="Unassembled WGS sequence"/>
</dbReference>
<keyword evidence="3" id="KW-1185">Reference proteome</keyword>
<keyword evidence="1" id="KW-0812">Transmembrane</keyword>
<dbReference type="AlphaFoldDB" id="A0A3N4LG03"/>